<evidence type="ECO:0000313" key="2">
    <source>
        <dbReference type="EMBL" id="XDK32191.1"/>
    </source>
</evidence>
<reference evidence="2" key="1">
    <citation type="submission" date="2024-07" db="EMBL/GenBank/DDBJ databases">
        <title>Halotolerant mesophilic bacterium Ornithinibacillus sp. 4-3, sp. nov., isolated from soil.</title>
        <authorList>
            <person name="Sidarenka A.V."/>
            <person name="Guliayeva D.E."/>
            <person name="Leanovich S.I."/>
            <person name="Hileuskaya K.S."/>
            <person name="Akhremchuk A.E."/>
            <person name="Sikolenko M.A."/>
            <person name="Valentovich L.N."/>
        </authorList>
    </citation>
    <scope>NUCLEOTIDE SEQUENCE</scope>
    <source>
        <strain evidence="2">4-3</strain>
    </source>
</reference>
<sequence>MQYNVNSAEEYLAELPEERKPVIEKLRQIILDNLPEGFQEEITYGMLNYVVPLETYPAGYHVNEGQALPFMALASQKNHIALYHMGIYAQKGLEEWFREEYAKQVPTKLDMGKSCIRFKNPKRIPYELIAELCQKITVDEYIKAYEAGRKRSGV</sequence>
<evidence type="ECO:0000259" key="1">
    <source>
        <dbReference type="Pfam" id="PF08818"/>
    </source>
</evidence>
<protein>
    <submittedName>
        <fullName evidence="2">DUF1801 domain-containing protein</fullName>
    </submittedName>
</protein>
<organism evidence="2">
    <name type="scientific">Ornithinibacillus sp. 4-3</name>
    <dbReference type="NCBI Taxonomy" id="3231488"/>
    <lineage>
        <taxon>Bacteria</taxon>
        <taxon>Bacillati</taxon>
        <taxon>Bacillota</taxon>
        <taxon>Bacilli</taxon>
        <taxon>Bacillales</taxon>
        <taxon>Bacillaceae</taxon>
        <taxon>Ornithinibacillus</taxon>
    </lineage>
</organism>
<dbReference type="AlphaFoldDB" id="A0AB39HIV1"/>
<dbReference type="Pfam" id="PF08818">
    <property type="entry name" value="DUF1801"/>
    <property type="match status" value="1"/>
</dbReference>
<proteinExistence type="predicted"/>
<dbReference type="Gene3D" id="3.90.1150.200">
    <property type="match status" value="1"/>
</dbReference>
<name>A0AB39HIV1_9BACI</name>
<gene>
    <name evidence="2" type="ORF">AB4Y30_14400</name>
</gene>
<accession>A0AB39HIV1</accession>
<dbReference type="SUPFAM" id="SSF159888">
    <property type="entry name" value="YdhG-like"/>
    <property type="match status" value="1"/>
</dbReference>
<dbReference type="RefSeq" id="WP_368652912.1">
    <property type="nucleotide sequence ID" value="NZ_CP162599.1"/>
</dbReference>
<feature type="domain" description="YdhG-like" evidence="1">
    <location>
        <begin position="19"/>
        <end position="135"/>
    </location>
</feature>
<dbReference type="InterPro" id="IPR014922">
    <property type="entry name" value="YdhG-like"/>
</dbReference>
<dbReference type="EMBL" id="CP162599">
    <property type="protein sequence ID" value="XDK32191.1"/>
    <property type="molecule type" value="Genomic_DNA"/>
</dbReference>